<feature type="transmembrane region" description="Helical" evidence="7">
    <location>
        <begin position="847"/>
        <end position="866"/>
    </location>
</feature>
<dbReference type="Pfam" id="PF02687">
    <property type="entry name" value="FtsX"/>
    <property type="match status" value="2"/>
</dbReference>
<reference evidence="10 11" key="1">
    <citation type="submission" date="2017-05" db="EMBL/GenBank/DDBJ databases">
        <title>Complete genome sequence of Corynebacterium striatum KC-Na-1 isolated from Neophocaena asiaeorientalis in Korea.</title>
        <authorList>
            <person name="Kim J.H."/>
            <person name="Lee K."/>
        </authorList>
    </citation>
    <scope>NUCLEOTIDE SEQUENCE [LARGE SCALE GENOMIC DNA]</scope>
    <source>
        <strain evidence="10 11">KC-Na-01</strain>
    </source>
</reference>
<feature type="transmembrane region" description="Helical" evidence="7">
    <location>
        <begin position="801"/>
        <end position="822"/>
    </location>
</feature>
<dbReference type="InterPro" id="IPR003838">
    <property type="entry name" value="ABC3_permease_C"/>
</dbReference>
<dbReference type="PANTHER" id="PTHR30572:SF4">
    <property type="entry name" value="ABC TRANSPORTER PERMEASE YTRF"/>
    <property type="match status" value="1"/>
</dbReference>
<dbReference type="EMBL" id="CP021252">
    <property type="protein sequence ID" value="ART21704.1"/>
    <property type="molecule type" value="Genomic_DNA"/>
</dbReference>
<organism evidence="10 11">
    <name type="scientific">Corynebacterium striatum</name>
    <dbReference type="NCBI Taxonomy" id="43770"/>
    <lineage>
        <taxon>Bacteria</taxon>
        <taxon>Bacillati</taxon>
        <taxon>Actinomycetota</taxon>
        <taxon>Actinomycetes</taxon>
        <taxon>Mycobacteriales</taxon>
        <taxon>Corynebacteriaceae</taxon>
        <taxon>Corynebacterium</taxon>
    </lineage>
</organism>
<evidence type="ECO:0000259" key="8">
    <source>
        <dbReference type="Pfam" id="PF02687"/>
    </source>
</evidence>
<evidence type="ECO:0000256" key="1">
    <source>
        <dbReference type="ARBA" id="ARBA00004651"/>
    </source>
</evidence>
<proteinExistence type="inferred from homology"/>
<keyword evidence="5 7" id="KW-0472">Membrane</keyword>
<gene>
    <name evidence="10" type="ORF">CBE89_09495</name>
</gene>
<feature type="domain" description="ABC3 transporter permease C-terminal" evidence="8">
    <location>
        <begin position="753"/>
        <end position="866"/>
    </location>
</feature>
<dbReference type="RefSeq" id="WP_086891765.1">
    <property type="nucleotide sequence ID" value="NZ_CP021252.1"/>
</dbReference>
<accession>A0A2Z2J4H5</accession>
<dbReference type="InterPro" id="IPR025857">
    <property type="entry name" value="MacB_PCD"/>
</dbReference>
<comment type="subcellular location">
    <subcellularLocation>
        <location evidence="1">Cell membrane</location>
        <topology evidence="1">Multi-pass membrane protein</topology>
    </subcellularLocation>
</comment>
<dbReference type="PANTHER" id="PTHR30572">
    <property type="entry name" value="MEMBRANE COMPONENT OF TRANSPORTER-RELATED"/>
    <property type="match status" value="1"/>
</dbReference>
<feature type="domain" description="ABC3 transporter permease C-terminal" evidence="8">
    <location>
        <begin position="248"/>
        <end position="363"/>
    </location>
</feature>
<evidence type="ECO:0000313" key="11">
    <source>
        <dbReference type="Proteomes" id="UP000250197"/>
    </source>
</evidence>
<evidence type="ECO:0000256" key="2">
    <source>
        <dbReference type="ARBA" id="ARBA00022475"/>
    </source>
</evidence>
<feature type="transmembrane region" description="Helical" evidence="7">
    <location>
        <begin position="409"/>
        <end position="430"/>
    </location>
</feature>
<feature type="domain" description="MacB-like periplasmic core" evidence="9">
    <location>
        <begin position="30"/>
        <end position="173"/>
    </location>
</feature>
<comment type="similarity">
    <text evidence="6">Belongs to the ABC-4 integral membrane protein family.</text>
</comment>
<feature type="transmembrane region" description="Helical" evidence="7">
    <location>
        <begin position="336"/>
        <end position="358"/>
    </location>
</feature>
<evidence type="ECO:0000313" key="10">
    <source>
        <dbReference type="EMBL" id="ART21704.1"/>
    </source>
</evidence>
<evidence type="ECO:0000256" key="3">
    <source>
        <dbReference type="ARBA" id="ARBA00022692"/>
    </source>
</evidence>
<dbReference type="AlphaFoldDB" id="A0A2Z2J4H5"/>
<feature type="transmembrane region" description="Helical" evidence="7">
    <location>
        <begin position="239"/>
        <end position="268"/>
    </location>
</feature>
<keyword evidence="2" id="KW-1003">Cell membrane</keyword>
<dbReference type="Proteomes" id="UP000250197">
    <property type="component" value="Chromosome"/>
</dbReference>
<dbReference type="GO" id="GO:0005886">
    <property type="term" value="C:plasma membrane"/>
    <property type="evidence" value="ECO:0007669"/>
    <property type="project" value="UniProtKB-SubCell"/>
</dbReference>
<evidence type="ECO:0000256" key="5">
    <source>
        <dbReference type="ARBA" id="ARBA00023136"/>
    </source>
</evidence>
<feature type="transmembrane region" description="Helical" evidence="7">
    <location>
        <begin position="382"/>
        <end position="403"/>
    </location>
</feature>
<evidence type="ECO:0000256" key="4">
    <source>
        <dbReference type="ARBA" id="ARBA00022989"/>
    </source>
</evidence>
<dbReference type="GO" id="GO:0022857">
    <property type="term" value="F:transmembrane transporter activity"/>
    <property type="evidence" value="ECO:0007669"/>
    <property type="project" value="TreeGrafter"/>
</dbReference>
<feature type="transmembrane region" description="Helical" evidence="7">
    <location>
        <begin position="288"/>
        <end position="316"/>
    </location>
</feature>
<name>A0A2Z2J4H5_CORST</name>
<evidence type="ECO:0000259" key="9">
    <source>
        <dbReference type="Pfam" id="PF12704"/>
    </source>
</evidence>
<feature type="transmembrane region" description="Helical" evidence="7">
    <location>
        <begin position="750"/>
        <end position="769"/>
    </location>
</feature>
<feature type="transmembrane region" description="Helical" evidence="7">
    <location>
        <begin position="451"/>
        <end position="474"/>
    </location>
</feature>
<sequence>MSSFSAVTRPTRRDMVKHPWRSLAGLLLVALPVAALIAFGVGASSEGQFSSLMYSMDRTISPASPEFDNGSERNFRDVANEALPGDLQASPVVNSFYSSVRFGSKNAGTSFSQFDVDNPPSEAAVLLEHFQLQPGQVLLSADTAKKIGTDVGDVVEVSGGKEAKVAGIVPGTDSYATAPALVSNEDLDHNPDQAIWAIVGGHQLTEDDAEALAKEGLALYDSHLDSNSEMTPSPTGDEILYLLFIASVYSFAALLVLVLIAPVFSFALSKNIRLYALMASQGASPKHIAAAVLAYGFLTGVVGATIGAVLGFAIGIAAWCVRFPGLPLDIPWLMSAVIWVIAVLGSTCAAAIPAWLAARSALTTAIQGGSPDRIVRWRKEMAYGPMALPILVLLSLTPAGQMFFGPLGLLAFIAVGASAPALIFAASRLCSHGGLALRLAGRGLLRRGMRTIPTAVALLAITFTSAAGSVLSFLDAAKWEEQSTLVNPGSTAIIATDDYSNAVDNPNSSAETAAADAALAQKPGHAMELRGYVDPYSAHLPDSQVPSVKLTMEYDFVCEQTDPTDNVEEATFIDRQGRTTDTSAEAREACAHEMMTWLPTSDLMKYGRTLEATPETLDLFNFDSPADKDKAAATLEQGGIVLAHGRHLEGRSEARFTAERAEQRNGSVIGSSTAKLPAVEALPIFARDVTLISPGAAEKLNIKAVRLGTAVAFNETPTLKEREGISFAVEQASGGTHTISFTGTLQSDEWVPAAILAVLSVLALVFIIANTAVAMRREADTYNSLGAPLSLMAKVSAWQTWIIAGVSMLTGYVLGQAVGVFLSEAPQNLYNSNPYSISGIEYFQPDWWMLLVVIAVPLVGAAISVLTQARGRGGDITAHDRDEQRALA</sequence>
<dbReference type="InterPro" id="IPR050250">
    <property type="entry name" value="Macrolide_Exporter_MacB"/>
</dbReference>
<protein>
    <submittedName>
        <fullName evidence="10">Uncharacterized protein</fullName>
    </submittedName>
</protein>
<evidence type="ECO:0000256" key="7">
    <source>
        <dbReference type="SAM" id="Phobius"/>
    </source>
</evidence>
<keyword evidence="3 7" id="KW-0812">Transmembrane</keyword>
<dbReference type="KEGG" id="cstr:CBE89_09495"/>
<evidence type="ECO:0000256" key="6">
    <source>
        <dbReference type="ARBA" id="ARBA00038076"/>
    </source>
</evidence>
<dbReference type="Pfam" id="PF12704">
    <property type="entry name" value="MacB_PCD"/>
    <property type="match status" value="1"/>
</dbReference>
<keyword evidence="4 7" id="KW-1133">Transmembrane helix</keyword>